<feature type="region of interest" description="Disordered" evidence="1">
    <location>
        <begin position="24"/>
        <end position="52"/>
    </location>
</feature>
<feature type="chain" id="PRO_5007818152" description="Secreted protein" evidence="2">
    <location>
        <begin position="28"/>
        <end position="127"/>
    </location>
</feature>
<name>A0A160P3P6_STRLU</name>
<gene>
    <name evidence="3" type="ORF">SLA_4423</name>
</gene>
<dbReference type="Proteomes" id="UP000217676">
    <property type="component" value="Chromosome"/>
</dbReference>
<feature type="compositionally biased region" description="Low complexity" evidence="1">
    <location>
        <begin position="39"/>
        <end position="52"/>
    </location>
</feature>
<sequence length="127" mass="12509">MKSIRPLAVAVMAATALLAGSAPSANALDGGGDPPKPAFPTGTSAAAPSSAHPTYYGSKVSIPANGWALAHVDCPTGMVPTGGGGQTSSTATFITDSYPTSGGWSVGVKNTQTLSNDAMAWVVCTTP</sequence>
<evidence type="ECO:0008006" key="5">
    <source>
        <dbReference type="Google" id="ProtNLM"/>
    </source>
</evidence>
<dbReference type="RefSeq" id="WP_359885015.1">
    <property type="nucleotide sequence ID" value="NZ_JBEYHT010000084.1"/>
</dbReference>
<evidence type="ECO:0000256" key="1">
    <source>
        <dbReference type="SAM" id="MobiDB-lite"/>
    </source>
</evidence>
<accession>A0A160P3P6</accession>
<evidence type="ECO:0000256" key="2">
    <source>
        <dbReference type="SAM" id="SignalP"/>
    </source>
</evidence>
<reference evidence="3 4" key="1">
    <citation type="journal article" date="2016" name="Genome Announc.">
        <title>Complete Genome Sequence of Thiostrepton-Producing Streptomyces laurentii ATCC 31255.</title>
        <authorList>
            <person name="Doi K."/>
            <person name="Fujino Y."/>
            <person name="Nagayoshi Y."/>
            <person name="Ohshima T."/>
            <person name="Ogata S."/>
        </authorList>
    </citation>
    <scope>NUCLEOTIDE SEQUENCE [LARGE SCALE GENOMIC DNA]</scope>
    <source>
        <strain evidence="3 4">ATCC 31255</strain>
    </source>
</reference>
<keyword evidence="2" id="KW-0732">Signal</keyword>
<dbReference type="KEGG" id="slau:SLA_4423"/>
<organism evidence="3 4">
    <name type="scientific">Streptomyces laurentii</name>
    <dbReference type="NCBI Taxonomy" id="39478"/>
    <lineage>
        <taxon>Bacteria</taxon>
        <taxon>Bacillati</taxon>
        <taxon>Actinomycetota</taxon>
        <taxon>Actinomycetes</taxon>
        <taxon>Kitasatosporales</taxon>
        <taxon>Streptomycetaceae</taxon>
        <taxon>Streptomyces</taxon>
    </lineage>
</organism>
<feature type="signal peptide" evidence="2">
    <location>
        <begin position="1"/>
        <end position="27"/>
    </location>
</feature>
<evidence type="ECO:0000313" key="4">
    <source>
        <dbReference type="Proteomes" id="UP000217676"/>
    </source>
</evidence>
<keyword evidence="4" id="KW-1185">Reference proteome</keyword>
<dbReference type="EMBL" id="AP017424">
    <property type="protein sequence ID" value="BAU85311.1"/>
    <property type="molecule type" value="Genomic_DNA"/>
</dbReference>
<protein>
    <recommendedName>
        <fullName evidence="5">Secreted protein</fullName>
    </recommendedName>
</protein>
<evidence type="ECO:0000313" key="3">
    <source>
        <dbReference type="EMBL" id="BAU85311.1"/>
    </source>
</evidence>
<dbReference type="AlphaFoldDB" id="A0A160P3P6"/>
<proteinExistence type="predicted"/>